<organism evidence="2 3">
    <name type="scientific">Lysinibacillus agricola</name>
    <dbReference type="NCBI Taxonomy" id="2590012"/>
    <lineage>
        <taxon>Bacteria</taxon>
        <taxon>Bacillati</taxon>
        <taxon>Bacillota</taxon>
        <taxon>Bacilli</taxon>
        <taxon>Bacillales</taxon>
        <taxon>Bacillaceae</taxon>
        <taxon>Lysinibacillus</taxon>
    </lineage>
</organism>
<dbReference type="EMBL" id="CP067341">
    <property type="protein sequence ID" value="QQP11341.1"/>
    <property type="molecule type" value="Genomic_DNA"/>
</dbReference>
<evidence type="ECO:0000256" key="1">
    <source>
        <dbReference type="SAM" id="Phobius"/>
    </source>
</evidence>
<name>A0ABX7AN17_9BACI</name>
<protein>
    <submittedName>
        <fullName evidence="2">Uncharacterized protein</fullName>
    </submittedName>
</protein>
<keyword evidence="1" id="KW-1133">Transmembrane helix</keyword>
<keyword evidence="1" id="KW-0472">Membrane</keyword>
<feature type="transmembrane region" description="Helical" evidence="1">
    <location>
        <begin position="38"/>
        <end position="61"/>
    </location>
</feature>
<gene>
    <name evidence="2" type="ORF">FJQ98_19300</name>
</gene>
<dbReference type="RefSeq" id="WP_053595238.1">
    <property type="nucleotide sequence ID" value="NZ_CP067341.1"/>
</dbReference>
<sequence>MKKIMGEYAYPIIIIIGFSILVLISWLYNQLKIEDASIFWASVLPSAFVDVISLVVSTILITKIIDRKKIFNEKSKLYRIIKRPHKRLINLILQKYKYLIMNKHDTHFTKDLPENNFMFQDLAPYFKENVHKDFQKDIIIIKKNYFEQTEDGVMCEYVKDEEVMRLTLMIEYQQQIKDVINKFMNEYSSILTTEYLVILVEIKEELNSNPLGVYSFFGDDEFSPIIINVEEYIINNQTYLDSVLKLKRYFDDIDVQAAWDDENDKNNEWGIIGIGISIFFIAFILIKLGKFLISL</sequence>
<keyword evidence="1" id="KW-0812">Transmembrane</keyword>
<feature type="transmembrane region" description="Helical" evidence="1">
    <location>
        <begin position="269"/>
        <end position="293"/>
    </location>
</feature>
<reference evidence="2 3" key="1">
    <citation type="submission" date="2020-01" db="EMBL/GenBank/DDBJ databases">
        <authorList>
            <person name="Liu G."/>
            <person name="Liu B."/>
        </authorList>
    </citation>
    <scope>NUCLEOTIDE SEQUENCE [LARGE SCALE GENOMIC DNA]</scope>
    <source>
        <strain evidence="2 3">FJAT-51161</strain>
    </source>
</reference>
<dbReference type="Proteomes" id="UP000596049">
    <property type="component" value="Chromosome"/>
</dbReference>
<evidence type="ECO:0000313" key="3">
    <source>
        <dbReference type="Proteomes" id="UP000596049"/>
    </source>
</evidence>
<keyword evidence="3" id="KW-1185">Reference proteome</keyword>
<accession>A0ABX7AN17</accession>
<proteinExistence type="predicted"/>
<evidence type="ECO:0000313" key="2">
    <source>
        <dbReference type="EMBL" id="QQP11341.1"/>
    </source>
</evidence>
<feature type="transmembrane region" description="Helical" evidence="1">
    <location>
        <begin position="7"/>
        <end position="26"/>
    </location>
</feature>